<gene>
    <name evidence="7" type="ORF">MKW98_021159</name>
</gene>
<name>A0AAD4XT15_9MAGN</name>
<evidence type="ECO:0000256" key="4">
    <source>
        <dbReference type="PROSITE-ProRule" id="PRU00175"/>
    </source>
</evidence>
<evidence type="ECO:0000256" key="2">
    <source>
        <dbReference type="ARBA" id="ARBA00022771"/>
    </source>
</evidence>
<keyword evidence="3" id="KW-0862">Zinc</keyword>
<dbReference type="Pfam" id="PF13639">
    <property type="entry name" value="zf-RING_2"/>
    <property type="match status" value="1"/>
</dbReference>
<evidence type="ECO:0000313" key="8">
    <source>
        <dbReference type="Proteomes" id="UP001202328"/>
    </source>
</evidence>
<dbReference type="InterPro" id="IPR011016">
    <property type="entry name" value="Znf_RING-CH"/>
</dbReference>
<dbReference type="GO" id="GO:0016567">
    <property type="term" value="P:protein ubiquitination"/>
    <property type="evidence" value="ECO:0007669"/>
    <property type="project" value="TreeGrafter"/>
</dbReference>
<keyword evidence="8" id="KW-1185">Reference proteome</keyword>
<keyword evidence="5" id="KW-0812">Transmembrane</keyword>
<feature type="domain" description="RING-type" evidence="6">
    <location>
        <begin position="88"/>
        <end position="131"/>
    </location>
</feature>
<dbReference type="PANTHER" id="PTHR45969">
    <property type="entry name" value="RING ZINC FINGER PROTEIN-RELATED"/>
    <property type="match status" value="1"/>
</dbReference>
<protein>
    <recommendedName>
        <fullName evidence="6">RING-type domain-containing protein</fullName>
    </recommendedName>
</protein>
<keyword evidence="1" id="KW-0479">Metal-binding</keyword>
<dbReference type="GO" id="GO:0061630">
    <property type="term" value="F:ubiquitin protein ligase activity"/>
    <property type="evidence" value="ECO:0007669"/>
    <property type="project" value="TreeGrafter"/>
</dbReference>
<dbReference type="AlphaFoldDB" id="A0AAD4XT15"/>
<dbReference type="GO" id="GO:0008270">
    <property type="term" value="F:zinc ion binding"/>
    <property type="evidence" value="ECO:0007669"/>
    <property type="project" value="UniProtKB-KW"/>
</dbReference>
<keyword evidence="5" id="KW-1133">Transmembrane helix</keyword>
<evidence type="ECO:0000259" key="6">
    <source>
        <dbReference type="PROSITE" id="PS50089"/>
    </source>
</evidence>
<evidence type="ECO:0000313" key="7">
    <source>
        <dbReference type="EMBL" id="KAI3944701.1"/>
    </source>
</evidence>
<dbReference type="Proteomes" id="UP001202328">
    <property type="component" value="Unassembled WGS sequence"/>
</dbReference>
<dbReference type="SMART" id="SM00744">
    <property type="entry name" value="RINGv"/>
    <property type="match status" value="1"/>
</dbReference>
<sequence length="164" mass="18715">MSARNPKVPNFIVLMCYILSIIKIFINFFLQILGFGKFTDTEEVMYPQTESDQLVVASANLIIEALPALKFEELILAGKINVHDQDSCAICLCEYEGGDEIKPLVNCSHIFHGSCLDRWMIHNQTTCPLCRTSLTPIQIEKDFFEESYLNVPSLEIYINPESFR</sequence>
<dbReference type="SUPFAM" id="SSF57850">
    <property type="entry name" value="RING/U-box"/>
    <property type="match status" value="1"/>
</dbReference>
<evidence type="ECO:0000256" key="5">
    <source>
        <dbReference type="SAM" id="Phobius"/>
    </source>
</evidence>
<keyword evidence="2 4" id="KW-0863">Zinc-finger</keyword>
<dbReference type="SMART" id="SM00184">
    <property type="entry name" value="RING"/>
    <property type="match status" value="1"/>
</dbReference>
<keyword evidence="5" id="KW-0472">Membrane</keyword>
<dbReference type="EMBL" id="JAJJMB010004025">
    <property type="protein sequence ID" value="KAI3944701.1"/>
    <property type="molecule type" value="Genomic_DNA"/>
</dbReference>
<reference evidence="7" key="1">
    <citation type="submission" date="2022-04" db="EMBL/GenBank/DDBJ databases">
        <title>A functionally conserved STORR gene fusion in Papaver species that diverged 16.8 million years ago.</title>
        <authorList>
            <person name="Catania T."/>
        </authorList>
    </citation>
    <scope>NUCLEOTIDE SEQUENCE</scope>
    <source>
        <strain evidence="7">S-188037</strain>
    </source>
</reference>
<evidence type="ECO:0000256" key="3">
    <source>
        <dbReference type="ARBA" id="ARBA00022833"/>
    </source>
</evidence>
<dbReference type="PANTHER" id="PTHR45969:SF33">
    <property type="entry name" value="RING ZINC FINGER PROTEIN-RELATED"/>
    <property type="match status" value="1"/>
</dbReference>
<dbReference type="InterPro" id="IPR001841">
    <property type="entry name" value="Znf_RING"/>
</dbReference>
<dbReference type="PROSITE" id="PS50089">
    <property type="entry name" value="ZF_RING_2"/>
    <property type="match status" value="1"/>
</dbReference>
<dbReference type="Gene3D" id="3.30.40.10">
    <property type="entry name" value="Zinc/RING finger domain, C3HC4 (zinc finger)"/>
    <property type="match status" value="1"/>
</dbReference>
<organism evidence="7 8">
    <name type="scientific">Papaver atlanticum</name>
    <dbReference type="NCBI Taxonomy" id="357466"/>
    <lineage>
        <taxon>Eukaryota</taxon>
        <taxon>Viridiplantae</taxon>
        <taxon>Streptophyta</taxon>
        <taxon>Embryophyta</taxon>
        <taxon>Tracheophyta</taxon>
        <taxon>Spermatophyta</taxon>
        <taxon>Magnoliopsida</taxon>
        <taxon>Ranunculales</taxon>
        <taxon>Papaveraceae</taxon>
        <taxon>Papaveroideae</taxon>
        <taxon>Papaver</taxon>
    </lineage>
</organism>
<accession>A0AAD4XT15</accession>
<comment type="caution">
    <text evidence="7">The sequence shown here is derived from an EMBL/GenBank/DDBJ whole genome shotgun (WGS) entry which is preliminary data.</text>
</comment>
<proteinExistence type="predicted"/>
<evidence type="ECO:0000256" key="1">
    <source>
        <dbReference type="ARBA" id="ARBA00022723"/>
    </source>
</evidence>
<feature type="transmembrane region" description="Helical" evidence="5">
    <location>
        <begin position="12"/>
        <end position="30"/>
    </location>
</feature>
<dbReference type="InterPro" id="IPR013083">
    <property type="entry name" value="Znf_RING/FYVE/PHD"/>
</dbReference>